<dbReference type="InterPro" id="IPR018766">
    <property type="entry name" value="Zinicin_2"/>
</dbReference>
<dbReference type="Pfam" id="PF10103">
    <property type="entry name" value="Zincin_2"/>
    <property type="match status" value="1"/>
</dbReference>
<dbReference type="NCBIfam" id="TIGR03624">
    <property type="entry name" value="putative hydrolase"/>
    <property type="match status" value="1"/>
</dbReference>
<dbReference type="SUPFAM" id="SSF55486">
    <property type="entry name" value="Metalloproteases ('zincins'), catalytic domain"/>
    <property type="match status" value="1"/>
</dbReference>
<evidence type="ECO:0000256" key="1">
    <source>
        <dbReference type="SAM" id="MobiDB-lite"/>
    </source>
</evidence>
<dbReference type="NCBIfam" id="TIGR03883">
    <property type="entry name" value="DUF2342_F420"/>
    <property type="match status" value="1"/>
</dbReference>
<dbReference type="GO" id="GO:0016787">
    <property type="term" value="F:hydrolase activity"/>
    <property type="evidence" value="ECO:0007669"/>
    <property type="project" value="UniProtKB-KW"/>
</dbReference>
<evidence type="ECO:0000313" key="3">
    <source>
        <dbReference type="Proteomes" id="UP000198881"/>
    </source>
</evidence>
<keyword evidence="3" id="KW-1185">Reference proteome</keyword>
<evidence type="ECO:0000313" key="2">
    <source>
        <dbReference type="EMBL" id="SFV24308.1"/>
    </source>
</evidence>
<sequence length="395" mass="43351">MQTTPAPQSLVNWDLAAATAARLSTAGPRFTRRQALKEADGLRWAADASVEHVHRLTGLDAARDLRDSEVLVVDRPTWAQANVQAFSTLLTPAFGHLRQTRPEEFARASTALGTTATGVEAGTVLAFMASKVLGQYEPFCALPGPDGTAPGPEGGRLLLVAPNIAEVRVELNVDPEDFRLWVCLHEQTHRVQFAAAPWLREHLRTEITALVSGMFDKAETLPDRLTSGLRSLAGSARSGGSPRHQVPDDGPSPEASGSGDAEVPSASMGLLDLIQDPEDKARLSHLTAVMSLLEGHANVVMDGIDSSVVPTVKTIRQRFDHRSAHRSALDRWMRRLMGMDAKMRQYRDGQRFVKHAVQQMGMDAFNIVWDGPEHLPTETELHHPQQWVERMRGRS</sequence>
<dbReference type="InterPro" id="IPR042271">
    <property type="entry name" value="Zinicin_2_N"/>
</dbReference>
<dbReference type="AlphaFoldDB" id="A0A1I7MQW4"/>
<gene>
    <name evidence="2" type="ORF">SAMN04487966_11098</name>
</gene>
<dbReference type="InterPro" id="IPR022454">
    <property type="entry name" value="CHP03883_F420-assoc"/>
</dbReference>
<dbReference type="STRING" id="574650.SAMN04487966_11098"/>
<dbReference type="PANTHER" id="PTHR39420:SF1">
    <property type="entry name" value="HYDROLASE"/>
    <property type="match status" value="1"/>
</dbReference>
<accession>A0A1I7MQW4</accession>
<dbReference type="RefSeq" id="WP_091698783.1">
    <property type="nucleotide sequence ID" value="NZ_FPCG01000010.1"/>
</dbReference>
<feature type="compositionally biased region" description="Low complexity" evidence="1">
    <location>
        <begin position="231"/>
        <end position="241"/>
    </location>
</feature>
<name>A0A1I7MQW4_9MICC</name>
<dbReference type="EMBL" id="FPCG01000010">
    <property type="protein sequence ID" value="SFV24308.1"/>
    <property type="molecule type" value="Genomic_DNA"/>
</dbReference>
<dbReference type="PANTHER" id="PTHR39420">
    <property type="match status" value="1"/>
</dbReference>
<protein>
    <submittedName>
        <fullName evidence="2">Putative hydrolase/uncharacterized protein, coenzyme F420 biosynthesis associated</fullName>
    </submittedName>
</protein>
<feature type="region of interest" description="Disordered" evidence="1">
    <location>
        <begin position="231"/>
        <end position="263"/>
    </location>
</feature>
<organism evidence="2 3">
    <name type="scientific">Micrococcus terreus</name>
    <dbReference type="NCBI Taxonomy" id="574650"/>
    <lineage>
        <taxon>Bacteria</taxon>
        <taxon>Bacillati</taxon>
        <taxon>Actinomycetota</taxon>
        <taxon>Actinomycetes</taxon>
        <taxon>Micrococcales</taxon>
        <taxon>Micrococcaceae</taxon>
        <taxon>Micrococcus</taxon>
    </lineage>
</organism>
<keyword evidence="2" id="KW-0378">Hydrolase</keyword>
<dbReference type="Proteomes" id="UP000198881">
    <property type="component" value="Unassembled WGS sequence"/>
</dbReference>
<proteinExistence type="predicted"/>
<dbReference type="Gene3D" id="1.20.150.30">
    <property type="entry name" value="Zincin-like metallopeptidase, N-terminal domain"/>
    <property type="match status" value="1"/>
</dbReference>
<dbReference type="OrthoDB" id="142939at2"/>
<reference evidence="2 3" key="1">
    <citation type="submission" date="2016-10" db="EMBL/GenBank/DDBJ databases">
        <authorList>
            <person name="de Groot N.N."/>
        </authorList>
    </citation>
    <scope>NUCLEOTIDE SEQUENCE [LARGE SCALE GENOMIC DNA]</scope>
    <source>
        <strain evidence="2 3">CGMCC 1.7054</strain>
    </source>
</reference>